<dbReference type="CDD" id="cd07344">
    <property type="entry name" value="M48_yhfN_like"/>
    <property type="match status" value="1"/>
</dbReference>
<dbReference type="Pfam" id="PF01863">
    <property type="entry name" value="YgjP-like"/>
    <property type="match status" value="1"/>
</dbReference>
<dbReference type="InterPro" id="IPR002725">
    <property type="entry name" value="YgjP-like_metallopeptidase"/>
</dbReference>
<evidence type="ECO:0000313" key="4">
    <source>
        <dbReference type="Proteomes" id="UP000574067"/>
    </source>
</evidence>
<sequence length="198" mass="22549">MSDAPSRRPAAARRPAASSTLFSPADADPAGLPLKYLAGYPEPLLEQVRSLIAQDRLAAMLARRYPEAHAVRTDRALWDYVQELKAQYLRSSAPLSKVQYDPQVRLLQQALGTHRMVSRVQGGRLKAKREIRIASLFREAPAPFLRMITVHELAHLRHLEHDKAFYQLCTHMEPDYHQLEFDLRLYLTQLALEGRLSG</sequence>
<dbReference type="EMBL" id="JABBFW010000008">
    <property type="protein sequence ID" value="NML15963.1"/>
    <property type="molecule type" value="Genomic_DNA"/>
</dbReference>
<feature type="region of interest" description="Disordered" evidence="1">
    <location>
        <begin position="1"/>
        <end position="24"/>
    </location>
</feature>
<gene>
    <name evidence="3" type="ORF">HHL10_13365</name>
</gene>
<protein>
    <submittedName>
        <fullName evidence="3">M48 family metallopeptidase</fullName>
    </submittedName>
</protein>
<dbReference type="PANTHER" id="PTHR30399">
    <property type="entry name" value="UNCHARACTERIZED PROTEIN YGJP"/>
    <property type="match status" value="1"/>
</dbReference>
<feature type="domain" description="YgjP-like metallopeptidase" evidence="2">
    <location>
        <begin position="123"/>
        <end position="183"/>
    </location>
</feature>
<evidence type="ECO:0000259" key="2">
    <source>
        <dbReference type="Pfam" id="PF01863"/>
    </source>
</evidence>
<keyword evidence="4" id="KW-1185">Reference proteome</keyword>
<dbReference type="PANTHER" id="PTHR30399:SF1">
    <property type="entry name" value="UTP PYROPHOSPHATASE"/>
    <property type="match status" value="1"/>
</dbReference>
<feature type="compositionally biased region" description="Low complexity" evidence="1">
    <location>
        <begin position="7"/>
        <end position="19"/>
    </location>
</feature>
<accession>A0A848FCD8</accession>
<reference evidence="3 4" key="1">
    <citation type="submission" date="2020-04" db="EMBL/GenBank/DDBJ databases">
        <title>Azohydromonas sp. isolated from soil.</title>
        <authorList>
            <person name="Dahal R.H."/>
        </authorList>
    </citation>
    <scope>NUCLEOTIDE SEQUENCE [LARGE SCALE GENOMIC DNA]</scope>
    <source>
        <strain evidence="3 4">G-1-1-14</strain>
    </source>
</reference>
<evidence type="ECO:0000256" key="1">
    <source>
        <dbReference type="SAM" id="MobiDB-lite"/>
    </source>
</evidence>
<organism evidence="3 4">
    <name type="scientific">Azohydromonas caseinilytica</name>
    <dbReference type="NCBI Taxonomy" id="2728836"/>
    <lineage>
        <taxon>Bacteria</taxon>
        <taxon>Pseudomonadati</taxon>
        <taxon>Pseudomonadota</taxon>
        <taxon>Betaproteobacteria</taxon>
        <taxon>Burkholderiales</taxon>
        <taxon>Sphaerotilaceae</taxon>
        <taxon>Azohydromonas</taxon>
    </lineage>
</organism>
<dbReference type="Gene3D" id="3.30.2010.10">
    <property type="entry name" value="Metalloproteases ('zincins'), catalytic domain"/>
    <property type="match status" value="1"/>
</dbReference>
<evidence type="ECO:0000313" key="3">
    <source>
        <dbReference type="EMBL" id="NML15963.1"/>
    </source>
</evidence>
<dbReference type="AlphaFoldDB" id="A0A848FCD8"/>
<dbReference type="Proteomes" id="UP000574067">
    <property type="component" value="Unassembled WGS sequence"/>
</dbReference>
<proteinExistence type="predicted"/>
<name>A0A848FCD8_9BURK</name>
<dbReference type="InterPro" id="IPR053136">
    <property type="entry name" value="UTP_pyrophosphatase-like"/>
</dbReference>
<comment type="caution">
    <text evidence="3">The sequence shown here is derived from an EMBL/GenBank/DDBJ whole genome shotgun (WGS) entry which is preliminary data.</text>
</comment>
<dbReference type="RefSeq" id="WP_169160871.1">
    <property type="nucleotide sequence ID" value="NZ_JABBFW010000008.1"/>
</dbReference>